<dbReference type="SUPFAM" id="SSF56024">
    <property type="entry name" value="Phospholipase D/nuclease"/>
    <property type="match status" value="1"/>
</dbReference>
<reference evidence="2" key="1">
    <citation type="journal article" date="2013" name="Environ. Microbiol.">
        <title>Microbiota from the distal guts of lean and obese adolescents exhibit partial functional redundancy besides clear differences in community structure.</title>
        <authorList>
            <person name="Ferrer M."/>
            <person name="Ruiz A."/>
            <person name="Lanza F."/>
            <person name="Haange S.B."/>
            <person name="Oberbach A."/>
            <person name="Till H."/>
            <person name="Bargiela R."/>
            <person name="Campoy C."/>
            <person name="Segura M.T."/>
            <person name="Richter M."/>
            <person name="von Bergen M."/>
            <person name="Seifert J."/>
            <person name="Suarez A."/>
        </authorList>
    </citation>
    <scope>NUCLEOTIDE SEQUENCE</scope>
</reference>
<accession>K1S190</accession>
<dbReference type="Gene3D" id="3.30.870.10">
    <property type="entry name" value="Endonuclease Chain A"/>
    <property type="match status" value="1"/>
</dbReference>
<dbReference type="InterPro" id="IPR003414">
    <property type="entry name" value="PP_kinase"/>
</dbReference>
<sequence>NMEDLRHLPNPNQSVRPIKKPQPMKLTCLDERESIFRYVEKKDLLLHYPYHSFDHFIHFLYEAVHEPTVREIMVTQYRVAENSTVINTLIAAAQNGKRVTVFVELKARFDEENNLATAEMMKTAGINIIFSIPGLKVHAKVALVLRRDKEGRKLTSYAYISTGNFNEKTATLYAD</sequence>
<evidence type="ECO:0000313" key="2">
    <source>
        <dbReference type="EMBL" id="EKC49084.1"/>
    </source>
</evidence>
<dbReference type="PANTHER" id="PTHR30218">
    <property type="entry name" value="POLYPHOSPHATE KINASE"/>
    <property type="match status" value="1"/>
</dbReference>
<comment type="caution">
    <text evidence="2">The sequence shown here is derived from an EMBL/GenBank/DDBJ whole genome shotgun (WGS) entry which is preliminary data.</text>
</comment>
<dbReference type="GO" id="GO:0006799">
    <property type="term" value="P:polyphosphate biosynthetic process"/>
    <property type="evidence" value="ECO:0007669"/>
    <property type="project" value="InterPro"/>
</dbReference>
<evidence type="ECO:0000259" key="1">
    <source>
        <dbReference type="Pfam" id="PF17941"/>
    </source>
</evidence>
<name>K1S190_9ZZZZ</name>
<feature type="non-terminal residue" evidence="2">
    <location>
        <position position="1"/>
    </location>
</feature>
<dbReference type="InterPro" id="IPR041108">
    <property type="entry name" value="PP_kinase_C_1"/>
</dbReference>
<proteinExistence type="predicted"/>
<dbReference type="EMBL" id="AJWZ01010220">
    <property type="protein sequence ID" value="EKC49084.1"/>
    <property type="molecule type" value="Genomic_DNA"/>
</dbReference>
<dbReference type="AlphaFoldDB" id="K1S190"/>
<organism evidence="2">
    <name type="scientific">human gut metagenome</name>
    <dbReference type="NCBI Taxonomy" id="408170"/>
    <lineage>
        <taxon>unclassified sequences</taxon>
        <taxon>metagenomes</taxon>
        <taxon>organismal metagenomes</taxon>
    </lineage>
</organism>
<feature type="non-terminal residue" evidence="2">
    <location>
        <position position="175"/>
    </location>
</feature>
<dbReference type="GO" id="GO:0008976">
    <property type="term" value="F:polyphosphate kinase activity"/>
    <property type="evidence" value="ECO:0007669"/>
    <property type="project" value="UniProtKB-EC"/>
</dbReference>
<dbReference type="PANTHER" id="PTHR30218:SF0">
    <property type="entry name" value="POLYPHOSPHATE KINASE"/>
    <property type="match status" value="1"/>
</dbReference>
<keyword evidence="2" id="KW-0418">Kinase</keyword>
<feature type="domain" description="Polyphosphate kinase C-terminal" evidence="1">
    <location>
        <begin position="34"/>
        <end position="175"/>
    </location>
</feature>
<dbReference type="Pfam" id="PF17941">
    <property type="entry name" value="PP_kinase_C_1"/>
    <property type="match status" value="1"/>
</dbReference>
<dbReference type="EC" id="2.7.4.1" evidence="2"/>
<keyword evidence="2" id="KW-0808">Transferase</keyword>
<dbReference type="GO" id="GO:0009358">
    <property type="term" value="C:polyphosphate kinase complex"/>
    <property type="evidence" value="ECO:0007669"/>
    <property type="project" value="InterPro"/>
</dbReference>
<protein>
    <submittedName>
        <fullName evidence="2">Polyphosphate kinase</fullName>
        <ecNumber evidence="2">2.7.4.1</ecNumber>
    </submittedName>
</protein>
<gene>
    <name evidence="2" type="ORF">OBE_14831</name>
</gene>